<keyword evidence="3" id="KW-1185">Reference proteome</keyword>
<dbReference type="KEGG" id="pabs:JIR001_09980"/>
<feature type="transmembrane region" description="Helical" evidence="1">
    <location>
        <begin position="86"/>
        <end position="104"/>
    </location>
</feature>
<feature type="transmembrane region" description="Helical" evidence="1">
    <location>
        <begin position="111"/>
        <end position="128"/>
    </location>
</feature>
<keyword evidence="1" id="KW-1133">Transmembrane helix</keyword>
<name>A0A8D5UDN9_9BACL</name>
<evidence type="ECO:0000256" key="1">
    <source>
        <dbReference type="SAM" id="Phobius"/>
    </source>
</evidence>
<dbReference type="AlphaFoldDB" id="A0A8D5UDN9"/>
<evidence type="ECO:0000313" key="2">
    <source>
        <dbReference type="EMBL" id="BCU81215.1"/>
    </source>
</evidence>
<keyword evidence="1" id="KW-0812">Transmembrane</keyword>
<feature type="transmembrane region" description="Helical" evidence="1">
    <location>
        <begin position="60"/>
        <end position="80"/>
    </location>
</feature>
<keyword evidence="1" id="KW-0472">Membrane</keyword>
<evidence type="ECO:0008006" key="4">
    <source>
        <dbReference type="Google" id="ProtNLM"/>
    </source>
</evidence>
<organism evidence="2 3">
    <name type="scientific">Polycladomyces abyssicola</name>
    <dbReference type="NCBI Taxonomy" id="1125966"/>
    <lineage>
        <taxon>Bacteria</taxon>
        <taxon>Bacillati</taxon>
        <taxon>Bacillota</taxon>
        <taxon>Bacilli</taxon>
        <taxon>Bacillales</taxon>
        <taxon>Thermoactinomycetaceae</taxon>
        <taxon>Polycladomyces</taxon>
    </lineage>
</organism>
<evidence type="ECO:0000313" key="3">
    <source>
        <dbReference type="Proteomes" id="UP000677436"/>
    </source>
</evidence>
<accession>A0A8D5UDN9</accession>
<feature type="transmembrane region" description="Helical" evidence="1">
    <location>
        <begin position="34"/>
        <end position="53"/>
    </location>
</feature>
<feature type="transmembrane region" description="Helical" evidence="1">
    <location>
        <begin position="9"/>
        <end position="28"/>
    </location>
</feature>
<dbReference type="EMBL" id="AP024601">
    <property type="protein sequence ID" value="BCU81215.1"/>
    <property type="molecule type" value="Genomic_DNA"/>
</dbReference>
<dbReference type="Proteomes" id="UP000677436">
    <property type="component" value="Chromosome"/>
</dbReference>
<feature type="transmembrane region" description="Helical" evidence="1">
    <location>
        <begin position="143"/>
        <end position="159"/>
    </location>
</feature>
<protein>
    <recommendedName>
        <fullName evidence="4">DUF5668 domain-containing protein</fullName>
    </recommendedName>
</protein>
<reference evidence="2" key="2">
    <citation type="journal article" date="2021" name="Microbiol. Resour. Announc.">
        <title>Complete Genome Sequence of Polycladomyces abyssicola JIR-001T, Isolated from Hemipelagic Sediment in Deep Seawater.</title>
        <authorList>
            <person name="Tsubouchi T."/>
            <person name="Kaneko Y."/>
        </authorList>
    </citation>
    <scope>NUCLEOTIDE SEQUENCE</scope>
    <source>
        <strain evidence="2">JIR-001</strain>
    </source>
</reference>
<proteinExistence type="predicted"/>
<reference evidence="2" key="1">
    <citation type="journal article" date="2013" name="Int. J. Syst. Evol. Microbiol.">
        <title>Polycladomyces abyssicola gen. nov., sp. nov., a thermophilic filamentous bacterium isolated from hemipelagic sediment.</title>
        <authorList>
            <person name="Tsubouchi T."/>
            <person name="Shimane Y."/>
            <person name="Mori K."/>
            <person name="Usui K."/>
            <person name="Hiraki T."/>
            <person name="Tame A."/>
            <person name="Uematsu K."/>
            <person name="Maruyama T."/>
            <person name="Hatada Y."/>
        </authorList>
    </citation>
    <scope>NUCLEOTIDE SEQUENCE</scope>
    <source>
        <strain evidence="2">JIR-001</strain>
    </source>
</reference>
<sequence>MFRDMRSKWTGLGLIIIGVGLLMVKTDWPYTDRLWHWEFGLLAAGLILLLAAITRRNRSMTLWAAMLTGVGLQLWAPLYIPAWPKHWSMILWNVGAAFLVRALVFKERQNGIIGALLIAVGLFAWPKIKEVEGLAGISDTLHTYWPALIVLLGFVLIVMRK</sequence>
<gene>
    <name evidence="2" type="ORF">JIR001_09980</name>
</gene>